<accession>A0ABS3Z163</accession>
<reference evidence="2 3" key="1">
    <citation type="submission" date="2021-03" db="EMBL/GenBank/DDBJ databases">
        <title>Assistant Professor.</title>
        <authorList>
            <person name="Huq M.A."/>
        </authorList>
    </citation>
    <scope>NUCLEOTIDE SEQUENCE [LARGE SCALE GENOMIC DNA]</scope>
    <source>
        <strain evidence="2 3">MAH-29</strain>
    </source>
</reference>
<dbReference type="RefSeq" id="WP_209141965.1">
    <property type="nucleotide sequence ID" value="NZ_JAGHKO010000011.1"/>
</dbReference>
<keyword evidence="1" id="KW-0732">Signal</keyword>
<feature type="signal peptide" evidence="1">
    <location>
        <begin position="1"/>
        <end position="24"/>
    </location>
</feature>
<dbReference type="Gene3D" id="2.60.40.10">
    <property type="entry name" value="Immunoglobulins"/>
    <property type="match status" value="2"/>
</dbReference>
<keyword evidence="3" id="KW-1185">Reference proteome</keyword>
<sequence length="569" mass="59730">MMRMPYYRLSAKLLICSLFTLLLVNCKKSDKVTTPPPAISYKQKVISIAEDVAMTPVKPDSTGGPIAEYTINPLLPKGLSLNTANGEISGTPSDTLLPTKFVVTARGTGGTASDTITMLVGTVGFNYGPTGVFTFEKDSKDLITTAIAPMVLAGNFNQYFCSPSPDSLNFKTGLVFNAKTGQISGTPTKLTNTLNTEIPTPVSFVITGITTNNKAASTTISIIVNDKKPAFLYTFNGTFTKDLSIGSTLNPTVLTTSGLIKRYRLAPGSPALPAGLTLDSTSGSITGTPTAAANVTVVVRGLNTGGYQDVNVRMVVNATAIPSQVSYMMSLFNGNLIDTLCPRINSGNTIYLTKLPTETLAGANVYLNPLITAGQVSGYSVAATPFVTGESLNINSTSGVISGTPPGNFSGGATPSHTVTLTNPAGIAYNGSFTMNIVANDPFFTYNSTGKGTNATNNYLFVQNQPVNVASSPYPGYTSAELSPVNGAGVVSYSVIALNPDRNPFAPGTGLTLNTTTGVISGTPTINTYNFNSHAFYDCVVVGKKADGSFTLYKLRIKIYRTLAEWSLL</sequence>
<dbReference type="EMBL" id="JAGHKO010000011">
    <property type="protein sequence ID" value="MBO9203911.1"/>
    <property type="molecule type" value="Genomic_DNA"/>
</dbReference>
<evidence type="ECO:0000313" key="2">
    <source>
        <dbReference type="EMBL" id="MBO9203911.1"/>
    </source>
</evidence>
<dbReference type="Proteomes" id="UP000677244">
    <property type="component" value="Unassembled WGS sequence"/>
</dbReference>
<name>A0ABS3Z163_9BACT</name>
<gene>
    <name evidence="2" type="ORF">J7I42_26740</name>
</gene>
<dbReference type="InterPro" id="IPR015919">
    <property type="entry name" value="Cadherin-like_sf"/>
</dbReference>
<feature type="chain" id="PRO_5046897607" evidence="1">
    <location>
        <begin position="25"/>
        <end position="569"/>
    </location>
</feature>
<dbReference type="InterPro" id="IPR013783">
    <property type="entry name" value="Ig-like_fold"/>
</dbReference>
<evidence type="ECO:0000256" key="1">
    <source>
        <dbReference type="SAM" id="SignalP"/>
    </source>
</evidence>
<organism evidence="2 3">
    <name type="scientific">Niastella soli</name>
    <dbReference type="NCBI Taxonomy" id="2821487"/>
    <lineage>
        <taxon>Bacteria</taxon>
        <taxon>Pseudomonadati</taxon>
        <taxon>Bacteroidota</taxon>
        <taxon>Chitinophagia</taxon>
        <taxon>Chitinophagales</taxon>
        <taxon>Chitinophagaceae</taxon>
        <taxon>Niastella</taxon>
    </lineage>
</organism>
<dbReference type="SUPFAM" id="SSF49313">
    <property type="entry name" value="Cadherin-like"/>
    <property type="match status" value="2"/>
</dbReference>
<proteinExistence type="predicted"/>
<protein>
    <submittedName>
        <fullName evidence="2">Ig domain-containing protein</fullName>
    </submittedName>
</protein>
<evidence type="ECO:0000313" key="3">
    <source>
        <dbReference type="Proteomes" id="UP000677244"/>
    </source>
</evidence>
<comment type="caution">
    <text evidence="2">The sequence shown here is derived from an EMBL/GenBank/DDBJ whole genome shotgun (WGS) entry which is preliminary data.</text>
</comment>
<dbReference type="Pfam" id="PF05345">
    <property type="entry name" value="He_PIG"/>
    <property type="match status" value="2"/>
</dbReference>